<sequence length="233" mass="25176">MTPQPVEAADALSRWMNTVASDVAAFTGDVTELLARNLGGRDKVDQDSLLGLEQLSREFLAGHPFAVGAGAIFSSAVIEKQQGVLEWWSRTKPGVVEKLEFDLAPGGERFYDYEKLPFFTTAAATGHQTIWGPYLDYLGADDYILTHTNPFFVGGRFMGVAGCDIKVQELETAFMPILRSIPGDAAVVNASGRVIVGNSGKYLVGERVKLDSAGELRLGLNVPHLGLSLLCQK</sequence>
<evidence type="ECO:0008006" key="3">
    <source>
        <dbReference type="Google" id="ProtNLM"/>
    </source>
</evidence>
<dbReference type="Proteomes" id="UP001500102">
    <property type="component" value="Unassembled WGS sequence"/>
</dbReference>
<reference evidence="2" key="1">
    <citation type="journal article" date="2019" name="Int. J. Syst. Evol. Microbiol.">
        <title>The Global Catalogue of Microorganisms (GCM) 10K type strain sequencing project: providing services to taxonomists for standard genome sequencing and annotation.</title>
        <authorList>
            <consortium name="The Broad Institute Genomics Platform"/>
            <consortium name="The Broad Institute Genome Sequencing Center for Infectious Disease"/>
            <person name="Wu L."/>
            <person name="Ma J."/>
        </authorList>
    </citation>
    <scope>NUCLEOTIDE SEQUENCE [LARGE SCALE GENOMIC DNA]</scope>
    <source>
        <strain evidence="2">JCM 15921</strain>
    </source>
</reference>
<evidence type="ECO:0000313" key="2">
    <source>
        <dbReference type="Proteomes" id="UP001500102"/>
    </source>
</evidence>
<evidence type="ECO:0000313" key="1">
    <source>
        <dbReference type="EMBL" id="GAA2134255.1"/>
    </source>
</evidence>
<dbReference type="RefSeq" id="WP_344364509.1">
    <property type="nucleotide sequence ID" value="NZ_BAAAQB010000026.1"/>
</dbReference>
<dbReference type="Pfam" id="PF22673">
    <property type="entry name" value="MCP-like_PDC_1"/>
    <property type="match status" value="1"/>
</dbReference>
<dbReference type="Gene3D" id="3.30.450.20">
    <property type="entry name" value="PAS domain"/>
    <property type="match status" value="1"/>
</dbReference>
<gene>
    <name evidence="1" type="ORF">GCM10009825_17750</name>
</gene>
<dbReference type="CDD" id="cd12913">
    <property type="entry name" value="PDC1_MCP_like"/>
    <property type="match status" value="1"/>
</dbReference>
<comment type="caution">
    <text evidence="1">The sequence shown here is derived from an EMBL/GenBank/DDBJ whole genome shotgun (WGS) entry which is preliminary data.</text>
</comment>
<protein>
    <recommendedName>
        <fullName evidence="3">GntR family transcriptional regulator</fullName>
    </recommendedName>
</protein>
<name>A0ABP5KLG6_9MICC</name>
<dbReference type="EMBL" id="BAAAQB010000026">
    <property type="protein sequence ID" value="GAA2134255.1"/>
    <property type="molecule type" value="Genomic_DNA"/>
</dbReference>
<keyword evidence="2" id="KW-1185">Reference proteome</keyword>
<organism evidence="1 2">
    <name type="scientific">Arthrobacter humicola</name>
    <dbReference type="NCBI Taxonomy" id="409291"/>
    <lineage>
        <taxon>Bacteria</taxon>
        <taxon>Bacillati</taxon>
        <taxon>Actinomycetota</taxon>
        <taxon>Actinomycetes</taxon>
        <taxon>Micrococcales</taxon>
        <taxon>Micrococcaceae</taxon>
        <taxon>Arthrobacter</taxon>
    </lineage>
</organism>
<accession>A0ABP5KLG6</accession>
<proteinExistence type="predicted"/>